<dbReference type="SUPFAM" id="SSF117074">
    <property type="entry name" value="Hypothetical protein PA1324"/>
    <property type="match status" value="2"/>
</dbReference>
<evidence type="ECO:0000256" key="1">
    <source>
        <dbReference type="ARBA" id="ARBA00004613"/>
    </source>
</evidence>
<comment type="subcellular location">
    <subcellularLocation>
        <location evidence="1">Secreted</location>
    </subcellularLocation>
</comment>
<keyword evidence="6" id="KW-1185">Reference proteome</keyword>
<dbReference type="Gene3D" id="2.60.40.10">
    <property type="entry name" value="Immunoglobulins"/>
    <property type="match status" value="2"/>
</dbReference>
<dbReference type="GO" id="GO:0005576">
    <property type="term" value="C:extracellular region"/>
    <property type="evidence" value="ECO:0007669"/>
    <property type="project" value="UniProtKB-SubCell"/>
</dbReference>
<evidence type="ECO:0000259" key="4">
    <source>
        <dbReference type="Pfam" id="PF17210"/>
    </source>
</evidence>
<dbReference type="InterPro" id="IPR013783">
    <property type="entry name" value="Ig-like_fold"/>
</dbReference>
<evidence type="ECO:0000256" key="2">
    <source>
        <dbReference type="ARBA" id="ARBA00022525"/>
    </source>
</evidence>
<dbReference type="AlphaFoldDB" id="A0A2K8P926"/>
<evidence type="ECO:0000256" key="3">
    <source>
        <dbReference type="ARBA" id="ARBA00022729"/>
    </source>
</evidence>
<evidence type="ECO:0000313" key="5">
    <source>
        <dbReference type="EMBL" id="ATZ23226.1"/>
    </source>
</evidence>
<evidence type="ECO:0000313" key="6">
    <source>
        <dbReference type="Proteomes" id="UP000231791"/>
    </source>
</evidence>
<protein>
    <submittedName>
        <fullName evidence="5">Serine-aspartate repeat-containing protein D</fullName>
    </submittedName>
</protein>
<feature type="domain" description="SD-repeat containing protein B" evidence="4">
    <location>
        <begin position="595"/>
        <end position="667"/>
    </location>
</feature>
<proteinExistence type="predicted"/>
<dbReference type="InterPro" id="IPR033764">
    <property type="entry name" value="Sdr_B"/>
</dbReference>
<gene>
    <name evidence="5" type="primary">sdrD</name>
    <name evidence="5" type="ORF">SLAV_06605</name>
</gene>
<dbReference type="GeneID" id="49382433"/>
<keyword evidence="3" id="KW-0732">Signal</keyword>
<sequence length="739" mass="77500">MKALRKALVALAAGLALTTGVLQQPAAGADPSDGTVRIKVIRDSNTNGRYDSATERPAAGITVELTDVDGNQVTGVTGPDGIAVFPPNTVLTGGKYYVRMKMPGGSFLQPTFGAAGGLASNATVIDVIDGDAELTMGVRNPSDWCEDNPRLSTVCQVAATKSGGVRTTVTFNFDERGDSNSGNTTTLATRDDTGNTYGVAYHRQQRRIFTGAHAKRHTVYGPGGQGAVYVTPRSGGATTLFTTVPGAGTTAHQNSVRLDGPFVGVVGKESLGDIDISENDQQLYVVNLNDRRLYTYDAGQPTAAAPVTSVAVPDPGCRAASDWRPFGLGVRDGVVYVGGTCSAESSQNASDLKAAVWAYNPVTATFAAAPILTKTLNFPRGEASVGTPSSNRWYPWTTGAATFPQPNQIVAHPEPILSDIAIESNGDMVLGFRDRFADMTGFQMDHPNPAYGGLHSTISGGDLNRACIKPDGSFEWEGTGNCPNNAATRPNGGQAANVVEFYPGENWPNVHQEVAQGAIGLSLREGRLAGTALDPTNQAWTGGIGFFDRTTGSRGTNTFEHGFTIQKLNDPLDGGFGKANGLGDLEVLCDEPAVQIGSRVWYDRNKGGAQSVDDDEPGIPGVTVQLLAEDGTLMATVRTGADGAYYFGPEHGVRPNTKYKIRFDKSTADTSVINSRRPPAASGLIWSPVQSAGPGSKDIDSDAVPETTNAGQYATAEVTTGAPGTVDHTIDAGLYINRL</sequence>
<dbReference type="EMBL" id="CP024985">
    <property type="protein sequence ID" value="ATZ23226.1"/>
    <property type="molecule type" value="Genomic_DNA"/>
</dbReference>
<dbReference type="RefSeq" id="WP_051840075.1">
    <property type="nucleotide sequence ID" value="NZ_CP024985.1"/>
</dbReference>
<dbReference type="Proteomes" id="UP000231791">
    <property type="component" value="Chromosome"/>
</dbReference>
<dbReference type="GO" id="GO:0005975">
    <property type="term" value="P:carbohydrate metabolic process"/>
    <property type="evidence" value="ECO:0007669"/>
    <property type="project" value="UniProtKB-ARBA"/>
</dbReference>
<accession>A0A2K8P926</accession>
<reference evidence="5 6" key="1">
    <citation type="submission" date="2017-11" db="EMBL/GenBank/DDBJ databases">
        <title>Complete genome sequence of Streptomyces lavendulae subsp. lavendulae CCM 3239 (formerly 'Streptomyces aureofaciens CCM 3239'), the producer of the angucycline-type antibiotic auricin.</title>
        <authorList>
            <person name="Busche T."/>
            <person name="Novakova R."/>
            <person name="Al'Dilaimi A."/>
            <person name="Homerova D."/>
            <person name="Feckova L."/>
            <person name="Rezuchova B."/>
            <person name="Mingyar E."/>
            <person name="Csolleiova D."/>
            <person name="Bekeova C."/>
            <person name="Winkler A."/>
            <person name="Sevcikova B."/>
            <person name="Kalinowski J."/>
            <person name="Kormanec J."/>
            <person name="Ruckert C."/>
        </authorList>
    </citation>
    <scope>NUCLEOTIDE SEQUENCE [LARGE SCALE GENOMIC DNA]</scope>
    <source>
        <strain evidence="5 6">CCM 3239</strain>
    </source>
</reference>
<organism evidence="5 6">
    <name type="scientific">Streptomyces lavendulae subsp. lavendulae</name>
    <dbReference type="NCBI Taxonomy" id="58340"/>
    <lineage>
        <taxon>Bacteria</taxon>
        <taxon>Bacillati</taxon>
        <taxon>Actinomycetota</taxon>
        <taxon>Actinomycetes</taxon>
        <taxon>Kitasatosporales</taxon>
        <taxon>Streptomycetaceae</taxon>
        <taxon>Streptomyces</taxon>
    </lineage>
</organism>
<dbReference type="KEGG" id="slx:SLAV_06605"/>
<dbReference type="OrthoDB" id="3169091at2"/>
<name>A0A2K8P926_STRLA</name>
<dbReference type="Pfam" id="PF17210">
    <property type="entry name" value="SdrD_B"/>
    <property type="match status" value="1"/>
</dbReference>
<keyword evidence="2" id="KW-0964">Secreted</keyword>
<dbReference type="SUPFAM" id="SSF63825">
    <property type="entry name" value="YWTD domain"/>
    <property type="match status" value="1"/>
</dbReference>